<name>H2ZCD9_CIOSA</name>
<dbReference type="Pfam" id="PF18758">
    <property type="entry name" value="KDZ"/>
    <property type="match status" value="1"/>
</dbReference>
<keyword evidence="2" id="KW-1185">Reference proteome</keyword>
<reference evidence="1" key="2">
    <citation type="submission" date="2025-05" db="UniProtKB">
        <authorList>
            <consortium name="Ensembl"/>
        </authorList>
    </citation>
    <scope>IDENTIFICATION</scope>
</reference>
<proteinExistence type="predicted"/>
<dbReference type="AlphaFoldDB" id="H2ZCD9"/>
<dbReference type="Ensembl" id="ENSCSAVT00000015429.1">
    <property type="protein sequence ID" value="ENSCSAVP00000015255.1"/>
    <property type="gene ID" value="ENSCSAVG00000008954.1"/>
</dbReference>
<evidence type="ECO:0000313" key="2">
    <source>
        <dbReference type="Proteomes" id="UP000007875"/>
    </source>
</evidence>
<sequence length="152" mass="17638">DPTCEDTYCLDGNFGLVRRLAAGTKKTEPHHNKKLFLQDDETSTFIDNYCDKDKHTQNCSDFQAGDKVRSKSKNKKLDVKGIFGCCCRHEFPKLFMDLKHGERLGYPVFLLKKLLEQNSNTNVKVFYDIACRLEDHLRVSYAVNKPIFLYYS</sequence>
<dbReference type="HOGENOM" id="CLU_1726397_0_0_1"/>
<dbReference type="GeneTree" id="ENSGT00390000005358"/>
<dbReference type="InterPro" id="IPR040521">
    <property type="entry name" value="KDZ"/>
</dbReference>
<accession>H2ZCD9</accession>
<dbReference type="eggNOG" id="ENOG502S2AH">
    <property type="taxonomic scope" value="Eukaryota"/>
</dbReference>
<protein>
    <submittedName>
        <fullName evidence="1">Uncharacterized protein</fullName>
    </submittedName>
</protein>
<dbReference type="PANTHER" id="PTHR33096">
    <property type="entry name" value="CXC2 DOMAIN-CONTAINING PROTEIN"/>
    <property type="match status" value="1"/>
</dbReference>
<dbReference type="STRING" id="51511.ENSCSAVP00000000243"/>
<dbReference type="OMA" id="TFIDNYC"/>
<dbReference type="PANTHER" id="PTHR33096:SF1">
    <property type="entry name" value="CXC1-LIKE CYSTEINE CLUSTER ASSOCIATED WITH KDZ TRANSPOSASES DOMAIN-CONTAINING PROTEIN"/>
    <property type="match status" value="1"/>
</dbReference>
<dbReference type="Ensembl" id="ENSCSAVT00000000245.1">
    <property type="protein sequence ID" value="ENSCSAVP00000000243.1"/>
    <property type="gene ID" value="ENSCSAVG00000000133.1"/>
</dbReference>
<organism evidence="1 2">
    <name type="scientific">Ciona savignyi</name>
    <name type="common">Pacific transparent sea squirt</name>
    <dbReference type="NCBI Taxonomy" id="51511"/>
    <lineage>
        <taxon>Eukaryota</taxon>
        <taxon>Metazoa</taxon>
        <taxon>Chordata</taxon>
        <taxon>Tunicata</taxon>
        <taxon>Ascidiacea</taxon>
        <taxon>Phlebobranchia</taxon>
        <taxon>Cionidae</taxon>
        <taxon>Ciona</taxon>
    </lineage>
</organism>
<evidence type="ECO:0000313" key="1">
    <source>
        <dbReference type="Ensembl" id="ENSCSAVP00000015255.1"/>
    </source>
</evidence>
<dbReference type="Proteomes" id="UP000007875">
    <property type="component" value="Unassembled WGS sequence"/>
</dbReference>
<reference evidence="2" key="1">
    <citation type="submission" date="2003-08" db="EMBL/GenBank/DDBJ databases">
        <authorList>
            <person name="Birren B."/>
            <person name="Nusbaum C."/>
            <person name="Abebe A."/>
            <person name="Abouelleil A."/>
            <person name="Adekoya E."/>
            <person name="Ait-zahra M."/>
            <person name="Allen N."/>
            <person name="Allen T."/>
            <person name="An P."/>
            <person name="Anderson M."/>
            <person name="Anderson S."/>
            <person name="Arachchi H."/>
            <person name="Armbruster J."/>
            <person name="Bachantsang P."/>
            <person name="Baldwin J."/>
            <person name="Barry A."/>
            <person name="Bayul T."/>
            <person name="Blitshsteyn B."/>
            <person name="Bloom T."/>
            <person name="Blye J."/>
            <person name="Boguslavskiy L."/>
            <person name="Borowsky M."/>
            <person name="Boukhgalter B."/>
            <person name="Brunache A."/>
            <person name="Butler J."/>
            <person name="Calixte N."/>
            <person name="Calvo S."/>
            <person name="Camarata J."/>
            <person name="Campo K."/>
            <person name="Chang J."/>
            <person name="Cheshatsang Y."/>
            <person name="Citroen M."/>
            <person name="Collymore A."/>
            <person name="Considine T."/>
            <person name="Cook A."/>
            <person name="Cooke P."/>
            <person name="Corum B."/>
            <person name="Cuomo C."/>
            <person name="David R."/>
            <person name="Dawoe T."/>
            <person name="Degray S."/>
            <person name="Dodge S."/>
            <person name="Dooley K."/>
            <person name="Dorje P."/>
            <person name="Dorjee K."/>
            <person name="Dorris L."/>
            <person name="Duffey N."/>
            <person name="Dupes A."/>
            <person name="Elkins T."/>
            <person name="Engels R."/>
            <person name="Erickson J."/>
            <person name="Farina A."/>
            <person name="Faro S."/>
            <person name="Ferreira P."/>
            <person name="Fischer H."/>
            <person name="Fitzgerald M."/>
            <person name="Foley K."/>
            <person name="Gage D."/>
            <person name="Galagan J."/>
            <person name="Gearin G."/>
            <person name="Gnerre S."/>
            <person name="Gnirke A."/>
            <person name="Goyette A."/>
            <person name="Graham J."/>
            <person name="Grandbois E."/>
            <person name="Gyaltsen K."/>
            <person name="Hafez N."/>
            <person name="Hagopian D."/>
            <person name="Hagos B."/>
            <person name="Hall J."/>
            <person name="Hatcher B."/>
            <person name="Heller A."/>
            <person name="Higgins H."/>
            <person name="Honan T."/>
            <person name="Horn A."/>
            <person name="Houde N."/>
            <person name="Hughes L."/>
            <person name="Hulme W."/>
            <person name="Husby E."/>
            <person name="Iliev I."/>
            <person name="Jaffe D."/>
            <person name="Jones C."/>
            <person name="Kamal M."/>
            <person name="Kamat A."/>
            <person name="Kamvysselis M."/>
            <person name="Karlsson E."/>
            <person name="Kells C."/>
            <person name="Kieu A."/>
            <person name="Kisner P."/>
            <person name="Kodira C."/>
            <person name="Kulbokas E."/>
            <person name="Labutti K."/>
            <person name="Lama D."/>
            <person name="Landers T."/>
            <person name="Leger J."/>
            <person name="Levine S."/>
            <person name="Lewis D."/>
            <person name="Lewis T."/>
            <person name="Lindblad-toh K."/>
            <person name="Liu X."/>
            <person name="Lokyitsang T."/>
            <person name="Lokyitsang Y."/>
            <person name="Lucien O."/>
            <person name="Lui A."/>
            <person name="Ma L.J."/>
            <person name="Mabbitt R."/>
            <person name="Macdonald J."/>
            <person name="Maclean C."/>
            <person name="Major J."/>
            <person name="Manning J."/>
            <person name="Marabella R."/>
            <person name="Maru K."/>
            <person name="Matthews C."/>
            <person name="Mauceli E."/>
            <person name="Mccarthy M."/>
            <person name="Mcdonough S."/>
            <person name="Mcghee T."/>
            <person name="Meldrim J."/>
            <person name="Meneus L."/>
            <person name="Mesirov J."/>
            <person name="Mihalev A."/>
            <person name="Mihova T."/>
            <person name="Mikkelsen T."/>
            <person name="Mlenga V."/>
            <person name="Moru K."/>
            <person name="Mozes J."/>
            <person name="Mulrain L."/>
            <person name="Munson G."/>
            <person name="Naylor J."/>
            <person name="Newes C."/>
            <person name="Nguyen C."/>
            <person name="Nguyen N."/>
            <person name="Nguyen T."/>
            <person name="Nicol R."/>
            <person name="Nielsen C."/>
            <person name="Nizzari M."/>
            <person name="Norbu C."/>
            <person name="Norbu N."/>
            <person name="O'donnell P."/>
            <person name="Okoawo O."/>
            <person name="O'leary S."/>
            <person name="Omotosho B."/>
            <person name="O'neill K."/>
            <person name="Osman S."/>
            <person name="Parker S."/>
            <person name="Perrin D."/>
            <person name="Phunkhang P."/>
            <person name="Piqani B."/>
            <person name="Purcell S."/>
            <person name="Rachupka T."/>
            <person name="Ramasamy U."/>
            <person name="Rameau R."/>
            <person name="Ray V."/>
            <person name="Raymond C."/>
            <person name="Retta R."/>
            <person name="Richardson S."/>
            <person name="Rise C."/>
            <person name="Rodriguez J."/>
            <person name="Rogers J."/>
            <person name="Rogov P."/>
            <person name="Rutman M."/>
            <person name="Schupbach R."/>
            <person name="Seaman C."/>
            <person name="Settipalli S."/>
            <person name="Sharpe T."/>
            <person name="Sheridan J."/>
            <person name="Sherpa N."/>
            <person name="Shi J."/>
            <person name="Smirnov S."/>
            <person name="Smith C."/>
            <person name="Sougnez C."/>
            <person name="Spencer B."/>
            <person name="Stalker J."/>
            <person name="Stange-thomann N."/>
            <person name="Stavropoulos S."/>
            <person name="Stetson K."/>
            <person name="Stone C."/>
            <person name="Stone S."/>
            <person name="Stubbs M."/>
            <person name="Talamas J."/>
            <person name="Tchuinga P."/>
            <person name="Tenzing P."/>
            <person name="Tesfaye S."/>
            <person name="Theodore J."/>
            <person name="Thoulutsang Y."/>
            <person name="Topham K."/>
            <person name="Towey S."/>
            <person name="Tsamla T."/>
            <person name="Tsomo N."/>
            <person name="Vallee D."/>
            <person name="Vassiliev H."/>
            <person name="Venkataraman V."/>
            <person name="Vinson J."/>
            <person name="Vo A."/>
            <person name="Wade C."/>
            <person name="Wang S."/>
            <person name="Wangchuk T."/>
            <person name="Wangdi T."/>
            <person name="Whittaker C."/>
            <person name="Wilkinson J."/>
            <person name="Wu Y."/>
            <person name="Wyman D."/>
            <person name="Yadav S."/>
            <person name="Yang S."/>
            <person name="Yang X."/>
            <person name="Yeager S."/>
            <person name="Yee E."/>
            <person name="Young G."/>
            <person name="Zainoun J."/>
            <person name="Zembeck L."/>
            <person name="Zimmer A."/>
            <person name="Zody M."/>
            <person name="Lander E."/>
        </authorList>
    </citation>
    <scope>NUCLEOTIDE SEQUENCE [LARGE SCALE GENOMIC DNA]</scope>
</reference>